<dbReference type="InterPro" id="IPR051481">
    <property type="entry name" value="BTB-POZ/Galectin-3-binding"/>
</dbReference>
<dbReference type="PROSITE" id="PS50097">
    <property type="entry name" value="BTB"/>
    <property type="match status" value="1"/>
</dbReference>
<evidence type="ECO:0000259" key="1">
    <source>
        <dbReference type="PROSITE" id="PS50097"/>
    </source>
</evidence>
<reference evidence="3 4" key="1">
    <citation type="submission" date="2014-02" db="EMBL/GenBank/DDBJ databases">
        <title>Single nucleus genome sequencing reveals high similarity among nuclei of an endomycorrhizal fungus.</title>
        <authorList>
            <person name="Lin K."/>
            <person name="Geurts R."/>
            <person name="Zhang Z."/>
            <person name="Limpens E."/>
            <person name="Saunders D.G."/>
            <person name="Mu D."/>
            <person name="Pang E."/>
            <person name="Cao H."/>
            <person name="Cha H."/>
            <person name="Lin T."/>
            <person name="Zhou Q."/>
            <person name="Shang Y."/>
            <person name="Li Y."/>
            <person name="Ivanov S."/>
            <person name="Sharma T."/>
            <person name="Velzen R.V."/>
            <person name="Ruijter N.D."/>
            <person name="Aanen D.K."/>
            <person name="Win J."/>
            <person name="Kamoun S."/>
            <person name="Bisseling T."/>
            <person name="Huang S."/>
        </authorList>
    </citation>
    <scope>NUCLEOTIDE SEQUENCE [LARGE SCALE GENOMIC DNA]</scope>
    <source>
        <strain evidence="4">DAOM197198w</strain>
    </source>
</reference>
<protein>
    <recommendedName>
        <fullName evidence="5">Serine-enriched protein</fullName>
    </recommendedName>
</protein>
<dbReference type="CDD" id="cd18186">
    <property type="entry name" value="BTB_POZ_ZBTB_KLHL-like"/>
    <property type="match status" value="1"/>
</dbReference>
<proteinExistence type="predicted"/>
<dbReference type="Pfam" id="PF07707">
    <property type="entry name" value="BACK"/>
    <property type="match status" value="1"/>
</dbReference>
<dbReference type="SUPFAM" id="SSF54695">
    <property type="entry name" value="POZ domain"/>
    <property type="match status" value="1"/>
</dbReference>
<dbReference type="SMR" id="A0A015KAK3"/>
<dbReference type="InterPro" id="IPR000210">
    <property type="entry name" value="BTB/POZ_dom"/>
</dbReference>
<evidence type="ECO:0008006" key="5">
    <source>
        <dbReference type="Google" id="ProtNLM"/>
    </source>
</evidence>
<dbReference type="PROSITE" id="PS51886">
    <property type="entry name" value="TLDC"/>
    <property type="match status" value="1"/>
</dbReference>
<keyword evidence="4" id="KW-1185">Reference proteome</keyword>
<accession>A0A015KAK3</accession>
<dbReference type="PANTHER" id="PTHR24410:SF23">
    <property type="entry name" value="BTB DOMAIN-CONTAINING PROTEIN-RELATED"/>
    <property type="match status" value="1"/>
</dbReference>
<dbReference type="Proteomes" id="UP000022910">
    <property type="component" value="Unassembled WGS sequence"/>
</dbReference>
<feature type="domain" description="BTB" evidence="1">
    <location>
        <begin position="23"/>
        <end position="96"/>
    </location>
</feature>
<evidence type="ECO:0000313" key="4">
    <source>
        <dbReference type="Proteomes" id="UP000022910"/>
    </source>
</evidence>
<dbReference type="InterPro" id="IPR011705">
    <property type="entry name" value="BACK"/>
</dbReference>
<dbReference type="EMBL" id="JEMT01027689">
    <property type="protein sequence ID" value="EXX56506.1"/>
    <property type="molecule type" value="Genomic_DNA"/>
</dbReference>
<gene>
    <name evidence="3" type="ORF">RirG_215590</name>
</gene>
<dbReference type="InterPro" id="IPR011333">
    <property type="entry name" value="SKP1/BTB/POZ_sf"/>
</dbReference>
<dbReference type="Gene3D" id="1.25.40.420">
    <property type="match status" value="1"/>
</dbReference>
<feature type="domain" description="TLDc" evidence="2">
    <location>
        <begin position="305"/>
        <end position="477"/>
    </location>
</feature>
<dbReference type="Pfam" id="PF07534">
    <property type="entry name" value="TLD"/>
    <property type="match status" value="1"/>
</dbReference>
<evidence type="ECO:0000259" key="2">
    <source>
        <dbReference type="PROSITE" id="PS51886"/>
    </source>
</evidence>
<dbReference type="AlphaFoldDB" id="A0A015KAK3"/>
<dbReference type="Pfam" id="PF00651">
    <property type="entry name" value="BTB"/>
    <property type="match status" value="1"/>
</dbReference>
<dbReference type="SMART" id="SM00225">
    <property type="entry name" value="BTB"/>
    <property type="match status" value="1"/>
</dbReference>
<organism evidence="3 4">
    <name type="scientific">Rhizophagus irregularis (strain DAOM 197198w)</name>
    <name type="common">Glomus intraradices</name>
    <dbReference type="NCBI Taxonomy" id="1432141"/>
    <lineage>
        <taxon>Eukaryota</taxon>
        <taxon>Fungi</taxon>
        <taxon>Fungi incertae sedis</taxon>
        <taxon>Mucoromycota</taxon>
        <taxon>Glomeromycotina</taxon>
        <taxon>Glomeromycetes</taxon>
        <taxon>Glomerales</taxon>
        <taxon>Glomeraceae</taxon>
        <taxon>Rhizophagus</taxon>
    </lineage>
</organism>
<dbReference type="Gene3D" id="3.30.710.10">
    <property type="entry name" value="Potassium Channel Kv1.1, Chain A"/>
    <property type="match status" value="1"/>
</dbReference>
<comment type="caution">
    <text evidence="3">The sequence shown here is derived from an EMBL/GenBank/DDBJ whole genome shotgun (WGS) entry which is preliminary data.</text>
</comment>
<sequence>MASIFHSGLSKDLSSILNDADDFNVIIQVGVKNNIKEYRAHSVILRARSAYFKSALSTDWITKKNGMILYNKPNITPTIFDILLKYIYTGELDLKEYQDEDILELLVASDELLLEELFDHVQDYLIKNRTTWIQKKNFDLVLNTAFKLMNCRKLQDFCLKFICIDPQPFITSENFLSLDKDILYNLLEREDLQIDEIVLWECLIKWGIKQTPGNINNDIVKWNNKNYEALKKTLGKFIPLIRFVEISPSQYYDKVRPYKAIIPNHIFKEVEEFHFKGTLQKAIILPPRVGKIKFESTIIKKKLISIIINWINKRDAKAIPDKNDLSYNFNLIYQGSKDEINNQSFINNCNMKEPILVLIKCKNSRKIFGGYTPAGFYRISKKRFNRNENNQIISSSDSFIFSFENNNDTRNMRLSHVKSHIYNIYNNNYGDFGFNFGERSLYMQDNNLYVNYDFRYGRKIKFVNTYIIEEIEAFKVVENRIDNYDMTKEMFYGIQN</sequence>
<dbReference type="HOGENOM" id="CLU_021542_0_1_1"/>
<dbReference type="PANTHER" id="PTHR24410">
    <property type="entry name" value="HL07962P-RELATED"/>
    <property type="match status" value="1"/>
</dbReference>
<dbReference type="SMART" id="SM00875">
    <property type="entry name" value="BACK"/>
    <property type="match status" value="1"/>
</dbReference>
<dbReference type="InterPro" id="IPR006571">
    <property type="entry name" value="TLDc_dom"/>
</dbReference>
<name>A0A015KAK3_RHIIW</name>
<evidence type="ECO:0000313" key="3">
    <source>
        <dbReference type="EMBL" id="EXX56506.1"/>
    </source>
</evidence>